<dbReference type="PANTHER" id="PTHR11736:SF14">
    <property type="entry name" value="NSE3 HOMOLOG, SMC5-SMC6 COMPLEX COMPONENT"/>
    <property type="match status" value="1"/>
</dbReference>
<name>A0A2A3E0D7_APICC</name>
<dbReference type="PROSITE" id="PS50838">
    <property type="entry name" value="MAGE"/>
    <property type="match status" value="1"/>
</dbReference>
<dbReference type="GO" id="GO:0005634">
    <property type="term" value="C:nucleus"/>
    <property type="evidence" value="ECO:0007669"/>
    <property type="project" value="TreeGrafter"/>
</dbReference>
<dbReference type="InterPro" id="IPR041899">
    <property type="entry name" value="MAGE_WH2"/>
</dbReference>
<dbReference type="FunFam" id="1.10.10.1210:FF:000001">
    <property type="entry name" value="melanoma-associated antigen D1"/>
    <property type="match status" value="1"/>
</dbReference>
<dbReference type="EMBL" id="KZ288492">
    <property type="protein sequence ID" value="PBC25198.1"/>
    <property type="molecule type" value="Genomic_DNA"/>
</dbReference>
<dbReference type="OrthoDB" id="205198at2759"/>
<dbReference type="SMART" id="SM01373">
    <property type="entry name" value="MAGE"/>
    <property type="match status" value="1"/>
</dbReference>
<evidence type="ECO:0000313" key="3">
    <source>
        <dbReference type="Proteomes" id="UP000242457"/>
    </source>
</evidence>
<dbReference type="Gene3D" id="1.10.10.1200">
    <property type="entry name" value="MAGE homology domain, winged helix WH1 motif"/>
    <property type="match status" value="1"/>
</dbReference>
<organism evidence="2 3">
    <name type="scientific">Apis cerana cerana</name>
    <name type="common">Oriental honeybee</name>
    <dbReference type="NCBI Taxonomy" id="94128"/>
    <lineage>
        <taxon>Eukaryota</taxon>
        <taxon>Metazoa</taxon>
        <taxon>Ecdysozoa</taxon>
        <taxon>Arthropoda</taxon>
        <taxon>Hexapoda</taxon>
        <taxon>Insecta</taxon>
        <taxon>Pterygota</taxon>
        <taxon>Neoptera</taxon>
        <taxon>Endopterygota</taxon>
        <taxon>Hymenoptera</taxon>
        <taxon>Apocrita</taxon>
        <taxon>Aculeata</taxon>
        <taxon>Apoidea</taxon>
        <taxon>Anthophila</taxon>
        <taxon>Apidae</taxon>
        <taxon>Apis</taxon>
    </lineage>
</organism>
<protein>
    <submittedName>
        <fullName evidence="2">Melanoma-associated antigen G1</fullName>
    </submittedName>
</protein>
<dbReference type="InterPro" id="IPR041898">
    <property type="entry name" value="MAGE_WH1"/>
</dbReference>
<keyword evidence="3" id="KW-1185">Reference proteome</keyword>
<dbReference type="Proteomes" id="UP000242457">
    <property type="component" value="Unassembled WGS sequence"/>
</dbReference>
<evidence type="ECO:0000313" key="2">
    <source>
        <dbReference type="EMBL" id="PBC25198.1"/>
    </source>
</evidence>
<dbReference type="STRING" id="94128.A0A2A3E0D7"/>
<proteinExistence type="predicted"/>
<accession>A0A2A3E0D7</accession>
<gene>
    <name evidence="2" type="ORF">APICC_01945</name>
</gene>
<sequence length="270" mass="31979">MGLPRNRGKNQQKNLSQSIVKKKNNVTTLSQPIPSTSTNISYINEKSQNFSTDSMIFEEDNRFINNLIRYFFALDREKQIVNKTRIIKNVFDNQGKHFSRIMKKAKDLLSKIFGYQLIELEGNKYMLVNEIKNELPHIYPCATESSQQVLLFIVLTHIFMQEESCTEESLWDFLTNLDISCLDNHYHPYFGNVKYLINELFVAQKYLDKTILEQNDSIKIEFKWGPRAEYEFSRREALNFVSEIYNRRPLNSWPLQFKILLAREKLNKSH</sequence>
<dbReference type="AlphaFoldDB" id="A0A2A3E0D7"/>
<dbReference type="InterPro" id="IPR037445">
    <property type="entry name" value="MAGE"/>
</dbReference>
<dbReference type="InterPro" id="IPR002190">
    <property type="entry name" value="MHD_dom"/>
</dbReference>
<dbReference type="PANTHER" id="PTHR11736">
    <property type="entry name" value="MELANOMA-ASSOCIATED ANTIGEN MAGE ANTIGEN"/>
    <property type="match status" value="1"/>
</dbReference>
<dbReference type="Gene3D" id="1.10.10.1210">
    <property type="entry name" value="MAGE homology domain, winged helix WH2 motif"/>
    <property type="match status" value="1"/>
</dbReference>
<reference evidence="2 3" key="1">
    <citation type="submission" date="2014-07" db="EMBL/GenBank/DDBJ databases">
        <title>Genomic and transcriptomic analysis on Apis cerana provide comprehensive insights into honey bee biology.</title>
        <authorList>
            <person name="Diao Q."/>
            <person name="Sun L."/>
            <person name="Zheng H."/>
            <person name="Zheng H."/>
            <person name="Xu S."/>
            <person name="Wang S."/>
            <person name="Zeng Z."/>
            <person name="Hu F."/>
            <person name="Su S."/>
            <person name="Wu J."/>
        </authorList>
    </citation>
    <scope>NUCLEOTIDE SEQUENCE [LARGE SCALE GENOMIC DNA]</scope>
    <source>
        <tissue evidence="2">Pupae without intestine</tissue>
    </source>
</reference>
<dbReference type="Pfam" id="PF01454">
    <property type="entry name" value="MAGE"/>
    <property type="match status" value="1"/>
</dbReference>
<feature type="domain" description="MAGE" evidence="1">
    <location>
        <begin position="60"/>
        <end position="260"/>
    </location>
</feature>
<evidence type="ECO:0000259" key="1">
    <source>
        <dbReference type="PROSITE" id="PS50838"/>
    </source>
</evidence>